<gene>
    <name evidence="4" type="ORF">ILEXP_LOCUS46257</name>
    <name evidence="3" type="ORF">ILEXP_LOCUS7654</name>
</gene>
<evidence type="ECO:0000313" key="3">
    <source>
        <dbReference type="EMBL" id="CAK9140211.1"/>
    </source>
</evidence>
<feature type="compositionally biased region" description="Polar residues" evidence="1">
    <location>
        <begin position="119"/>
        <end position="128"/>
    </location>
</feature>
<organism evidence="3 5">
    <name type="scientific">Ilex paraguariensis</name>
    <name type="common">yerba mate</name>
    <dbReference type="NCBI Taxonomy" id="185542"/>
    <lineage>
        <taxon>Eukaryota</taxon>
        <taxon>Viridiplantae</taxon>
        <taxon>Streptophyta</taxon>
        <taxon>Embryophyta</taxon>
        <taxon>Tracheophyta</taxon>
        <taxon>Spermatophyta</taxon>
        <taxon>Magnoliopsida</taxon>
        <taxon>eudicotyledons</taxon>
        <taxon>Gunneridae</taxon>
        <taxon>Pentapetalae</taxon>
        <taxon>asterids</taxon>
        <taxon>campanulids</taxon>
        <taxon>Aquifoliales</taxon>
        <taxon>Aquifoliaceae</taxon>
        <taxon>Ilex</taxon>
    </lineage>
</organism>
<feature type="compositionally biased region" description="Low complexity" evidence="1">
    <location>
        <begin position="132"/>
        <end position="147"/>
    </location>
</feature>
<dbReference type="EMBL" id="CAUOFW020006825">
    <property type="protein sequence ID" value="CAK9176400.1"/>
    <property type="molecule type" value="Genomic_DNA"/>
</dbReference>
<feature type="region of interest" description="Disordered" evidence="1">
    <location>
        <begin position="119"/>
        <end position="153"/>
    </location>
</feature>
<dbReference type="InterPro" id="IPR034751">
    <property type="entry name" value="Yippee"/>
</dbReference>
<reference evidence="3 5" key="1">
    <citation type="submission" date="2024-02" db="EMBL/GenBank/DDBJ databases">
        <authorList>
            <person name="Vignale AGUSTIN F."/>
            <person name="Sosa J E."/>
            <person name="Modenutti C."/>
        </authorList>
    </citation>
    <scope>NUCLEOTIDE SEQUENCE [LARGE SCALE GENOMIC DNA]</scope>
</reference>
<dbReference type="EMBL" id="CAUOFW020001025">
    <property type="protein sequence ID" value="CAK9140211.1"/>
    <property type="molecule type" value="Genomic_DNA"/>
</dbReference>
<evidence type="ECO:0000313" key="4">
    <source>
        <dbReference type="EMBL" id="CAK9176400.1"/>
    </source>
</evidence>
<evidence type="ECO:0000256" key="1">
    <source>
        <dbReference type="SAM" id="MobiDB-lite"/>
    </source>
</evidence>
<name>A0ABC8R5C6_9AQUA</name>
<evidence type="ECO:0000259" key="2">
    <source>
        <dbReference type="PROSITE" id="PS51792"/>
    </source>
</evidence>
<comment type="caution">
    <text evidence="3">The sequence shown here is derived from an EMBL/GenBank/DDBJ whole genome shotgun (WGS) entry which is preliminary data.</text>
</comment>
<dbReference type="AlphaFoldDB" id="A0ABC8R5C6"/>
<accession>A0ABC8R5C6</accession>
<keyword evidence="5" id="KW-1185">Reference proteome</keyword>
<protein>
    <recommendedName>
        <fullName evidence="2">Yippee domain-containing protein</fullName>
    </recommendedName>
</protein>
<feature type="domain" description="Yippee" evidence="2">
    <location>
        <begin position="14"/>
        <end position="111"/>
    </location>
</feature>
<dbReference type="Proteomes" id="UP001642360">
    <property type="component" value="Unassembled WGS sequence"/>
</dbReference>
<dbReference type="PROSITE" id="PS51792">
    <property type="entry name" value="YIPPEE"/>
    <property type="match status" value="1"/>
</dbReference>
<sequence>MGRLFLVCFHGVRDFYICRICRTVIALNVHFRYPLQPHSDGATGLIFGEVANMYKREPMPHREVGRYETEDLYCVECGDLLGGELVRSLGPLELDDDPLYYLNPAKILHWNGRNTLDPTMLPATSSSDANPHEANPPEANPAVNPEANSEENL</sequence>
<evidence type="ECO:0000313" key="5">
    <source>
        <dbReference type="Proteomes" id="UP001642360"/>
    </source>
</evidence>
<proteinExistence type="predicted"/>